<dbReference type="AlphaFoldDB" id="A0A2S5KNI9"/>
<dbReference type="InterPro" id="IPR016181">
    <property type="entry name" value="Acyl_CoA_acyltransferase"/>
</dbReference>
<evidence type="ECO:0000313" key="2">
    <source>
        <dbReference type="EMBL" id="PPC76282.1"/>
    </source>
</evidence>
<organism evidence="2 3">
    <name type="scientific">Proteobacteria bacterium 228</name>
    <dbReference type="NCBI Taxonomy" id="2083153"/>
    <lineage>
        <taxon>Bacteria</taxon>
        <taxon>Pseudomonadati</taxon>
        <taxon>Pseudomonadota</taxon>
    </lineage>
</organism>
<name>A0A2S5KNI9_9PROT</name>
<dbReference type="PROSITE" id="PS51186">
    <property type="entry name" value="GNAT"/>
    <property type="match status" value="1"/>
</dbReference>
<dbReference type="PANTHER" id="PTHR43792:SF1">
    <property type="entry name" value="N-ACETYLTRANSFERASE DOMAIN-CONTAINING PROTEIN"/>
    <property type="match status" value="1"/>
</dbReference>
<reference evidence="2 3" key="1">
    <citation type="submission" date="2018-02" db="EMBL/GenBank/DDBJ databases">
        <title>novel marine gammaproteobacteria from coastal saline agro ecosystem.</title>
        <authorList>
            <person name="Krishnan R."/>
            <person name="Ramesh Kumar N."/>
        </authorList>
    </citation>
    <scope>NUCLEOTIDE SEQUENCE [LARGE SCALE GENOMIC DNA]</scope>
    <source>
        <strain evidence="2 3">228</strain>
    </source>
</reference>
<dbReference type="EMBL" id="PRLP01000054">
    <property type="protein sequence ID" value="PPC76282.1"/>
    <property type="molecule type" value="Genomic_DNA"/>
</dbReference>
<dbReference type="InterPro" id="IPR000182">
    <property type="entry name" value="GNAT_dom"/>
</dbReference>
<accession>A0A2S5KNI9</accession>
<comment type="caution">
    <text evidence="2">The sequence shown here is derived from an EMBL/GenBank/DDBJ whole genome shotgun (WGS) entry which is preliminary data.</text>
</comment>
<dbReference type="Gene3D" id="3.40.630.30">
    <property type="match status" value="1"/>
</dbReference>
<dbReference type="PANTHER" id="PTHR43792">
    <property type="entry name" value="GNAT FAMILY, PUTATIVE (AFU_ORTHOLOGUE AFUA_3G00765)-RELATED-RELATED"/>
    <property type="match status" value="1"/>
</dbReference>
<sequence length="168" mass="18911">MLIMQTDRLALREVQVDDAEFILALINDPDWIRFIGNKGIHSEQLARDYIRQGPQQMYLRHGFGLWLVSDRLSRTPMGMCGLIKRDSLEDVDLGFAFMPAFRGQGIAEEAARACMTFARQQLGMQRLVAITTPDNIASGRLLERLGFVLEGMQPGEDGQPLKLFAISL</sequence>
<protein>
    <submittedName>
        <fullName evidence="2">N-acetyltransferase</fullName>
    </submittedName>
</protein>
<dbReference type="InterPro" id="IPR051531">
    <property type="entry name" value="N-acetyltransferase"/>
</dbReference>
<evidence type="ECO:0000313" key="3">
    <source>
        <dbReference type="Proteomes" id="UP000238196"/>
    </source>
</evidence>
<dbReference type="GO" id="GO:0016747">
    <property type="term" value="F:acyltransferase activity, transferring groups other than amino-acyl groups"/>
    <property type="evidence" value="ECO:0007669"/>
    <property type="project" value="InterPro"/>
</dbReference>
<dbReference type="Proteomes" id="UP000238196">
    <property type="component" value="Unassembled WGS sequence"/>
</dbReference>
<evidence type="ECO:0000259" key="1">
    <source>
        <dbReference type="PROSITE" id="PS51186"/>
    </source>
</evidence>
<dbReference type="SUPFAM" id="SSF55729">
    <property type="entry name" value="Acyl-CoA N-acyltransferases (Nat)"/>
    <property type="match status" value="1"/>
</dbReference>
<proteinExistence type="predicted"/>
<dbReference type="Pfam" id="PF13302">
    <property type="entry name" value="Acetyltransf_3"/>
    <property type="match status" value="1"/>
</dbReference>
<gene>
    <name evidence="2" type="ORF">C4K68_15960</name>
</gene>
<feature type="domain" description="N-acetyltransferase" evidence="1">
    <location>
        <begin position="9"/>
        <end position="166"/>
    </location>
</feature>
<dbReference type="OrthoDB" id="9798081at2"/>